<proteinExistence type="predicted"/>
<dbReference type="AlphaFoldDB" id="A0A248JZF0"/>
<keyword evidence="1" id="KW-0479">Metal-binding</keyword>
<dbReference type="RefSeq" id="WP_088874527.1">
    <property type="nucleotide sequence ID" value="NZ_CP022112.1"/>
</dbReference>
<evidence type="ECO:0000259" key="2">
    <source>
        <dbReference type="Pfam" id="PF02979"/>
    </source>
</evidence>
<dbReference type="EMBL" id="CP022112">
    <property type="protein sequence ID" value="ASG24082.1"/>
    <property type="molecule type" value="Genomic_DNA"/>
</dbReference>
<evidence type="ECO:0000313" key="4">
    <source>
        <dbReference type="Proteomes" id="UP000197153"/>
    </source>
</evidence>
<evidence type="ECO:0000256" key="1">
    <source>
        <dbReference type="ARBA" id="ARBA00022723"/>
    </source>
</evidence>
<keyword evidence="4" id="KW-1185">Reference proteome</keyword>
<feature type="domain" description="Nitrile hydratase alpha/Thiocyanate hydrolase gamma" evidence="2">
    <location>
        <begin position="9"/>
        <end position="62"/>
    </location>
</feature>
<reference evidence="3 4" key="1">
    <citation type="submission" date="2017-06" db="EMBL/GenBank/DDBJ databases">
        <title>Complete genome sequence of Nitrospirillum amazonense strain CBAmC, an endophytic nitrogen-fixing and plant growth-promoting bacterium, isolated from sugarcane.</title>
        <authorList>
            <person name="Schwab S."/>
            <person name="dos Santos Teixeira K.R."/>
            <person name="Simoes Araujo J.L."/>
            <person name="Soares Vidal M."/>
            <person name="Borges de Freitas H.R."/>
            <person name="Rivello Crivelaro A.L."/>
            <person name="Bueno de Camargo Nunes A."/>
            <person name="dos Santos C.M."/>
            <person name="Palmeira da Silva Rosa D."/>
            <person name="da Silva Padilha D."/>
            <person name="da Silva E."/>
            <person name="Araujo Terra L."/>
            <person name="Soares Mendes V."/>
            <person name="Farinelli L."/>
            <person name="Magalhaes Cruz L."/>
            <person name="Baldani J.I."/>
        </authorList>
    </citation>
    <scope>NUCLEOTIDE SEQUENCE [LARGE SCALE GENOMIC DNA]</scope>
    <source>
        <strain evidence="3 4">CBAmC</strain>
    </source>
</reference>
<protein>
    <submittedName>
        <fullName evidence="3">NHLP leader peptide family natural product</fullName>
    </submittedName>
</protein>
<dbReference type="InterPro" id="IPR036648">
    <property type="entry name" value="CN_Hdrase_a/SCN_Hdrase_g_sf"/>
</dbReference>
<accession>A0A248JZF0</accession>
<gene>
    <name evidence="3" type="ORF">Y958_24460</name>
</gene>
<dbReference type="Pfam" id="PF02979">
    <property type="entry name" value="NHase_alpha"/>
    <property type="match status" value="1"/>
</dbReference>
<evidence type="ECO:0000313" key="3">
    <source>
        <dbReference type="EMBL" id="ASG24082.1"/>
    </source>
</evidence>
<dbReference type="InterPro" id="IPR004232">
    <property type="entry name" value="CN_Hdrtase_a/SCN_Hdrlase_g"/>
</dbReference>
<dbReference type="GO" id="GO:0003824">
    <property type="term" value="F:catalytic activity"/>
    <property type="evidence" value="ECO:0007669"/>
    <property type="project" value="InterPro"/>
</dbReference>
<organism evidence="3 4">
    <name type="scientific">Nitrospirillum viridazoti CBAmc</name>
    <dbReference type="NCBI Taxonomy" id="1441467"/>
    <lineage>
        <taxon>Bacteria</taxon>
        <taxon>Pseudomonadati</taxon>
        <taxon>Pseudomonadota</taxon>
        <taxon>Alphaproteobacteria</taxon>
        <taxon>Rhodospirillales</taxon>
        <taxon>Azospirillaceae</taxon>
        <taxon>Nitrospirillum</taxon>
        <taxon>Nitrospirillum viridazoti</taxon>
    </lineage>
</organism>
<name>A0A248JZF0_9PROT</name>
<dbReference type="Proteomes" id="UP000197153">
    <property type="component" value="Chromosome 3"/>
</dbReference>
<dbReference type="GO" id="GO:0046914">
    <property type="term" value="F:transition metal ion binding"/>
    <property type="evidence" value="ECO:0007669"/>
    <property type="project" value="InterPro"/>
</dbReference>
<dbReference type="NCBIfam" id="TIGR03793">
    <property type="entry name" value="leader_NHLP"/>
    <property type="match status" value="1"/>
</dbReference>
<dbReference type="Gene3D" id="3.90.330.10">
    <property type="entry name" value="Nitrile hydratase alpha /Thiocyanate hydrolase gamma"/>
    <property type="match status" value="1"/>
</dbReference>
<dbReference type="SUPFAM" id="SSF56209">
    <property type="entry name" value="Nitrile hydratase alpha chain"/>
    <property type="match status" value="1"/>
</dbReference>
<sequence>MQTDDNAKAYGKIVAKAWSDDTYKARLLADPAAVLAAEGVAVPAGVTFRVVENTDTAYTLVLPAKPTDISDTDLDAVAGGRFAFSCGGPAVVKPKPPGNPTRRCI</sequence>
<dbReference type="InterPro" id="IPR022513">
    <property type="entry name" value="TOMM_pelo"/>
</dbReference>
<dbReference type="KEGG" id="nao:Y958_24460"/>